<feature type="region of interest" description="Disordered" evidence="7">
    <location>
        <begin position="136"/>
        <end position="249"/>
    </location>
</feature>
<feature type="compositionally biased region" description="Basic and acidic residues" evidence="7">
    <location>
        <begin position="239"/>
        <end position="249"/>
    </location>
</feature>
<reference evidence="9" key="2">
    <citation type="submission" date="2020-05" db="UniProtKB">
        <authorList>
            <consortium name="EnsemblMetazoa"/>
        </authorList>
    </citation>
    <scope>IDENTIFICATION</scope>
    <source>
        <strain evidence="9">maculatus3</strain>
    </source>
</reference>
<comment type="subcellular location">
    <subcellularLocation>
        <location evidence="1">Nucleus</location>
    </subcellularLocation>
</comment>
<name>A0A182SYC1_9DIPT</name>
<feature type="domain" description="UBZ3-type" evidence="8">
    <location>
        <begin position="377"/>
        <end position="411"/>
    </location>
</feature>
<evidence type="ECO:0000256" key="4">
    <source>
        <dbReference type="ARBA" id="ARBA00022763"/>
    </source>
</evidence>
<keyword evidence="10" id="KW-1185">Reference proteome</keyword>
<evidence type="ECO:0000256" key="2">
    <source>
        <dbReference type="ARBA" id="ARBA00022679"/>
    </source>
</evidence>
<keyword evidence="6" id="KW-0539">Nucleus</keyword>
<proteinExistence type="predicted"/>
<evidence type="ECO:0000256" key="6">
    <source>
        <dbReference type="ARBA" id="ARBA00023242"/>
    </source>
</evidence>
<keyword evidence="3" id="KW-0479">Metal-binding</keyword>
<evidence type="ECO:0000313" key="9">
    <source>
        <dbReference type="EnsemblMetazoa" id="AMAM015896-PA"/>
    </source>
</evidence>
<dbReference type="GO" id="GO:0046872">
    <property type="term" value="F:metal ion binding"/>
    <property type="evidence" value="ECO:0007669"/>
    <property type="project" value="UniProtKB-KW"/>
</dbReference>
<keyword evidence="4" id="KW-0227">DNA damage</keyword>
<dbReference type="Pfam" id="PF18439">
    <property type="entry name" value="zf_UBZ"/>
    <property type="match status" value="2"/>
</dbReference>
<protein>
    <recommendedName>
        <fullName evidence="8">UBZ3-type domain-containing protein</fullName>
    </recommendedName>
</protein>
<dbReference type="GO" id="GO:0016740">
    <property type="term" value="F:transferase activity"/>
    <property type="evidence" value="ECO:0007669"/>
    <property type="project" value="UniProtKB-KW"/>
</dbReference>
<sequence>MERIAADALETIKRNTERFFKPNSTTALHNPVKFLGISAGKFEPNASGKGGGIRQMFQSYTSNKASSSAEEGPIGMERRKSVSETAPPPPPVDLPKAETLHEELPPMKKGKDEPVAECSEPPKGHIKHFLQHHATLAAASSAKRDERALEQSNANVAPKESETKPKKGIKQFLQPKSAICQESAPKSEAIEEKSAEASLCDTEDTESAQETESSVHEVEELDKPEEKPSTSGLGLDQTNDTHEEKSDYKETYAEYLYQVPEPEPLTLECPQCKKHIPEHEYQSHQDFHFALSLSQQQRDEFRNDLKSKITAKSPFPVKRPSKPISSASSAATSSGGGSTSSGANLSIERFLSKVSPESMRPSSSEMAVKASSKENDPSESHTKCPDCGKMIPSESMTEHNDYHVAKRLQQELNRLEAPPSQQQPPIVNKPLVAAVAGGNFSTKRKRSTIAGEEVTSPVKQKLKPVSSYFTKL</sequence>
<dbReference type="GO" id="GO:0006281">
    <property type="term" value="P:DNA repair"/>
    <property type="evidence" value="ECO:0007669"/>
    <property type="project" value="UniProtKB-KW"/>
</dbReference>
<evidence type="ECO:0000256" key="1">
    <source>
        <dbReference type="ARBA" id="ARBA00004123"/>
    </source>
</evidence>
<evidence type="ECO:0000256" key="3">
    <source>
        <dbReference type="ARBA" id="ARBA00022723"/>
    </source>
</evidence>
<dbReference type="EnsemblMetazoa" id="AMAM015896-RA">
    <property type="protein sequence ID" value="AMAM015896-PA"/>
    <property type="gene ID" value="AMAM015896"/>
</dbReference>
<dbReference type="VEuPathDB" id="VectorBase:AMAM015896"/>
<dbReference type="GO" id="GO:0005634">
    <property type="term" value="C:nucleus"/>
    <property type="evidence" value="ECO:0007669"/>
    <property type="project" value="UniProtKB-SubCell"/>
</dbReference>
<dbReference type="InterPro" id="IPR041298">
    <property type="entry name" value="UBZ3"/>
</dbReference>
<dbReference type="PROSITE" id="PS51907">
    <property type="entry name" value="ZF_UBZ3"/>
    <property type="match status" value="2"/>
</dbReference>
<feature type="compositionally biased region" description="Basic and acidic residues" evidence="7">
    <location>
        <begin position="371"/>
        <end position="386"/>
    </location>
</feature>
<feature type="region of interest" description="Disordered" evidence="7">
    <location>
        <begin position="61"/>
        <end position="123"/>
    </location>
</feature>
<accession>A0A182SYC1</accession>
<keyword evidence="5" id="KW-0234">DNA repair</keyword>
<evidence type="ECO:0000313" key="10">
    <source>
        <dbReference type="Proteomes" id="UP000075901"/>
    </source>
</evidence>
<organism evidence="9 10">
    <name type="scientific">Anopheles maculatus</name>
    <dbReference type="NCBI Taxonomy" id="74869"/>
    <lineage>
        <taxon>Eukaryota</taxon>
        <taxon>Metazoa</taxon>
        <taxon>Ecdysozoa</taxon>
        <taxon>Arthropoda</taxon>
        <taxon>Hexapoda</taxon>
        <taxon>Insecta</taxon>
        <taxon>Pterygota</taxon>
        <taxon>Neoptera</taxon>
        <taxon>Endopterygota</taxon>
        <taxon>Diptera</taxon>
        <taxon>Nematocera</taxon>
        <taxon>Culicoidea</taxon>
        <taxon>Culicidae</taxon>
        <taxon>Anophelinae</taxon>
        <taxon>Anopheles</taxon>
        <taxon>Anopheles maculatus group</taxon>
    </lineage>
</organism>
<feature type="region of interest" description="Disordered" evidence="7">
    <location>
        <begin position="300"/>
        <end position="394"/>
    </location>
</feature>
<feature type="compositionally biased region" description="Basic and acidic residues" evidence="7">
    <location>
        <begin position="95"/>
        <end position="114"/>
    </location>
</feature>
<feature type="compositionally biased region" description="Polar residues" evidence="7">
    <location>
        <begin position="229"/>
        <end position="238"/>
    </location>
</feature>
<evidence type="ECO:0000256" key="5">
    <source>
        <dbReference type="ARBA" id="ARBA00023204"/>
    </source>
</evidence>
<dbReference type="Proteomes" id="UP000075901">
    <property type="component" value="Unassembled WGS sequence"/>
</dbReference>
<evidence type="ECO:0000256" key="7">
    <source>
        <dbReference type="SAM" id="MobiDB-lite"/>
    </source>
</evidence>
<keyword evidence="2" id="KW-0808">Transferase</keyword>
<dbReference type="AlphaFoldDB" id="A0A182SYC1"/>
<feature type="domain" description="UBZ3-type" evidence="8">
    <location>
        <begin position="262"/>
        <end position="296"/>
    </location>
</feature>
<evidence type="ECO:0000259" key="8">
    <source>
        <dbReference type="PROSITE" id="PS51907"/>
    </source>
</evidence>
<feature type="compositionally biased region" description="Low complexity" evidence="7">
    <location>
        <begin position="355"/>
        <end position="366"/>
    </location>
</feature>
<reference evidence="10" key="1">
    <citation type="submission" date="2013-09" db="EMBL/GenBank/DDBJ databases">
        <title>The Genome Sequence of Anopheles maculatus species B.</title>
        <authorList>
            <consortium name="The Broad Institute Genomics Platform"/>
            <person name="Neafsey D.E."/>
            <person name="Besansky N."/>
            <person name="Howell P."/>
            <person name="Walton C."/>
            <person name="Young S.K."/>
            <person name="Zeng Q."/>
            <person name="Gargeya S."/>
            <person name="Fitzgerald M."/>
            <person name="Haas B."/>
            <person name="Abouelleil A."/>
            <person name="Allen A.W."/>
            <person name="Alvarado L."/>
            <person name="Arachchi H.M."/>
            <person name="Berlin A.M."/>
            <person name="Chapman S.B."/>
            <person name="Gainer-Dewar J."/>
            <person name="Goldberg J."/>
            <person name="Griggs A."/>
            <person name="Gujja S."/>
            <person name="Hansen M."/>
            <person name="Howarth C."/>
            <person name="Imamovic A."/>
            <person name="Ireland A."/>
            <person name="Larimer J."/>
            <person name="McCowan C."/>
            <person name="Murphy C."/>
            <person name="Pearson M."/>
            <person name="Poon T.W."/>
            <person name="Priest M."/>
            <person name="Roberts A."/>
            <person name="Saif S."/>
            <person name="Shea T."/>
            <person name="Sisk P."/>
            <person name="Sykes S."/>
            <person name="Wortman J."/>
            <person name="Nusbaum C."/>
            <person name="Birren B."/>
        </authorList>
    </citation>
    <scope>NUCLEOTIDE SEQUENCE [LARGE SCALE GENOMIC DNA]</scope>
    <source>
        <strain evidence="10">maculatus3</strain>
    </source>
</reference>